<dbReference type="EMBL" id="VHQI01000005">
    <property type="protein sequence ID" value="TPW42456.1"/>
    <property type="molecule type" value="Genomic_DNA"/>
</dbReference>
<dbReference type="InterPro" id="IPR012334">
    <property type="entry name" value="Pectin_lyas_fold"/>
</dbReference>
<dbReference type="InterPro" id="IPR024535">
    <property type="entry name" value="RHGA/B-epi-like_pectate_lyase"/>
</dbReference>
<feature type="domain" description="Rhamnogalacturonase A/B/Epimerase-like pectate lyase" evidence="1">
    <location>
        <begin position="58"/>
        <end position="139"/>
    </location>
</feature>
<gene>
    <name evidence="2" type="ORF">FKM52_10545</name>
</gene>
<dbReference type="AlphaFoldDB" id="A0A506VAC5"/>
<evidence type="ECO:0000259" key="1">
    <source>
        <dbReference type="Pfam" id="PF12708"/>
    </source>
</evidence>
<dbReference type="OrthoDB" id="3196343at2"/>
<keyword evidence="3" id="KW-1185">Reference proteome</keyword>
<accession>A0A506VAC5</accession>
<dbReference type="Proteomes" id="UP000319523">
    <property type="component" value="Unassembled WGS sequence"/>
</dbReference>
<dbReference type="RefSeq" id="WP_141176124.1">
    <property type="nucleotide sequence ID" value="NZ_JBHUFX010000008.1"/>
</dbReference>
<name>A0A506VAC5_9GAMM</name>
<protein>
    <recommendedName>
        <fullName evidence="1">Rhamnogalacturonase A/B/Epimerase-like pectate lyase domain-containing protein</fullName>
    </recommendedName>
</protein>
<evidence type="ECO:0000313" key="2">
    <source>
        <dbReference type="EMBL" id="TPW42456.1"/>
    </source>
</evidence>
<sequence>MSENLKTSGAEDKKYSYSQRLAAISDNDAATERPDAVIAVPRVTVYPRNIVEDIIYSVNVEQFGAVADGVTDCTASIQNAIDYMSERGGGYVNFGCGMFRADGIILRKKIVLRGQGMRKTTIKARDGWKSRAVIETENFDDINSVPDSPGAYYSGCTGLTVHGNLQNYAITPSVDAGYGVLHYGSDQIFNDFSVIYAPGIGLRTEGGATSRDKFDQEEPDGGVPFIGQFQRIRIAKCGNDGWHFGGIADAFIEDVEIMHAGYGYMAADDPRSFMDPAERVACFRAWASVDIGKMHCYGTWAGYGFVAGTNTLLYTIRVKYDHLITESCLIGCYFKPKAVVQGALLDVHECSGGEPVHGSFKKTSVAIFAGTAQNCYFATVRLVQTTENYNGVHILVSGDRNTFGSIEAYRGFRADNLSGTAVWITGSNNQIVSGIINGYLGIDAEGNPSSGVVFAGGKNNCCDIQCGNGNVGFRLLSAGSITDGRLRALPGLIIQYDNFELLTDRYRARVALLSIGGHGNRDILYSEFLDMSDTDVKQIKFPVDMSLPYIPSRFELSTTYEILATHGRKDYPQFKFIRYDRATSTPEYLVFNYQMEAISEMDVRLAIKFN</sequence>
<dbReference type="Pfam" id="PF12708">
    <property type="entry name" value="Pect-lyase_RHGA_epim"/>
    <property type="match status" value="1"/>
</dbReference>
<proteinExistence type="predicted"/>
<dbReference type="InterPro" id="IPR011050">
    <property type="entry name" value="Pectin_lyase_fold/virulence"/>
</dbReference>
<comment type="caution">
    <text evidence="2">The sequence shown here is derived from an EMBL/GenBank/DDBJ whole genome shotgun (WGS) entry which is preliminary data.</text>
</comment>
<evidence type="ECO:0000313" key="3">
    <source>
        <dbReference type="Proteomes" id="UP000319523"/>
    </source>
</evidence>
<organism evidence="2 3">
    <name type="scientific">Mixta tenebrionis</name>
    <dbReference type="NCBI Taxonomy" id="2562439"/>
    <lineage>
        <taxon>Bacteria</taxon>
        <taxon>Pseudomonadati</taxon>
        <taxon>Pseudomonadota</taxon>
        <taxon>Gammaproteobacteria</taxon>
        <taxon>Enterobacterales</taxon>
        <taxon>Erwiniaceae</taxon>
        <taxon>Mixta</taxon>
    </lineage>
</organism>
<dbReference type="Gene3D" id="2.160.20.10">
    <property type="entry name" value="Single-stranded right-handed beta-helix, Pectin lyase-like"/>
    <property type="match status" value="1"/>
</dbReference>
<reference evidence="2 3" key="1">
    <citation type="submission" date="2019-06" db="EMBL/GenBank/DDBJ databases">
        <authorList>
            <person name="Yang Y."/>
        </authorList>
    </citation>
    <scope>NUCLEOTIDE SEQUENCE [LARGE SCALE GENOMIC DNA]</scope>
    <source>
        <strain evidence="2 3">BIT-26</strain>
    </source>
</reference>
<dbReference type="SUPFAM" id="SSF51126">
    <property type="entry name" value="Pectin lyase-like"/>
    <property type="match status" value="1"/>
</dbReference>